<evidence type="ECO:0000313" key="8">
    <source>
        <dbReference type="EMBL" id="QHT91443.1"/>
    </source>
</evidence>
<proteinExistence type="predicted"/>
<dbReference type="EMBL" id="MN740165">
    <property type="protein sequence ID" value="QHT91443.1"/>
    <property type="molecule type" value="Genomic_DNA"/>
</dbReference>
<dbReference type="EC" id="1.8.3.2" evidence="2"/>
<evidence type="ECO:0000256" key="3">
    <source>
        <dbReference type="ARBA" id="ARBA00022630"/>
    </source>
</evidence>
<evidence type="ECO:0000256" key="1">
    <source>
        <dbReference type="ARBA" id="ARBA00001974"/>
    </source>
</evidence>
<dbReference type="InterPro" id="IPR036774">
    <property type="entry name" value="ERV/ALR_sulphydryl_oxid_sf"/>
</dbReference>
<feature type="domain" description="ERV/ALR sulfhydryl oxidase" evidence="7">
    <location>
        <begin position="1"/>
        <end position="109"/>
    </location>
</feature>
<keyword evidence="3" id="KW-0285">Flavoprotein</keyword>
<evidence type="ECO:0000256" key="4">
    <source>
        <dbReference type="ARBA" id="ARBA00022827"/>
    </source>
</evidence>
<reference evidence="8" key="1">
    <citation type="journal article" date="2020" name="Nature">
        <title>Giant virus diversity and host interactions through global metagenomics.</title>
        <authorList>
            <person name="Schulz F."/>
            <person name="Roux S."/>
            <person name="Paez-Espino D."/>
            <person name="Jungbluth S."/>
            <person name="Walsh D.A."/>
            <person name="Denef V.J."/>
            <person name="McMahon K.D."/>
            <person name="Konstantinidis K.T."/>
            <person name="Eloe-Fadrosh E.A."/>
            <person name="Kyrpides N.C."/>
            <person name="Woyke T."/>
        </authorList>
    </citation>
    <scope>NUCLEOTIDE SEQUENCE</scope>
    <source>
        <strain evidence="8">GVMAG-M-3300023184-77</strain>
    </source>
</reference>
<protein>
    <recommendedName>
        <fullName evidence="2">thiol oxidase</fullName>
        <ecNumber evidence="2">1.8.3.2</ecNumber>
    </recommendedName>
</protein>
<organism evidence="8">
    <name type="scientific">viral metagenome</name>
    <dbReference type="NCBI Taxonomy" id="1070528"/>
    <lineage>
        <taxon>unclassified sequences</taxon>
        <taxon>metagenomes</taxon>
        <taxon>organismal metagenomes</taxon>
    </lineage>
</organism>
<evidence type="ECO:0000259" key="7">
    <source>
        <dbReference type="PROSITE" id="PS51324"/>
    </source>
</evidence>
<dbReference type="AlphaFoldDB" id="A0A6C0IIT2"/>
<name>A0A6C0IIT2_9ZZZZ</name>
<keyword evidence="6" id="KW-1015">Disulfide bond</keyword>
<dbReference type="GO" id="GO:0016972">
    <property type="term" value="F:thiol oxidase activity"/>
    <property type="evidence" value="ECO:0007669"/>
    <property type="project" value="UniProtKB-EC"/>
</dbReference>
<accession>A0A6C0IIT2</accession>
<dbReference type="Gene3D" id="1.20.120.310">
    <property type="entry name" value="ERV/ALR sulfhydryl oxidase domain"/>
    <property type="match status" value="1"/>
</dbReference>
<sequence>MANPNEWGPILWKIIHICSVHLGNETNALLQKDQINYYNNFTKHIGILLPCKVCRKHYYDYALKHKRVVEYYDLKEYSIEYFYNLHNEINKEKDKMIFTKDGFLAYKNYKSNNLTSYIKELELLFKTYILYKYISPDVLRDFLLSLQKLRSSIRF</sequence>
<evidence type="ECO:0000256" key="5">
    <source>
        <dbReference type="ARBA" id="ARBA00023002"/>
    </source>
</evidence>
<comment type="cofactor">
    <cofactor evidence="1">
        <name>FAD</name>
        <dbReference type="ChEBI" id="CHEBI:57692"/>
    </cofactor>
</comment>
<evidence type="ECO:0000256" key="6">
    <source>
        <dbReference type="ARBA" id="ARBA00023157"/>
    </source>
</evidence>
<dbReference type="InterPro" id="IPR017905">
    <property type="entry name" value="ERV/ALR_sulphydryl_oxidase"/>
</dbReference>
<evidence type="ECO:0000256" key="2">
    <source>
        <dbReference type="ARBA" id="ARBA00012512"/>
    </source>
</evidence>
<keyword evidence="4" id="KW-0274">FAD</keyword>
<dbReference type="Pfam" id="PF04777">
    <property type="entry name" value="Evr1_Alr"/>
    <property type="match status" value="1"/>
</dbReference>
<dbReference type="PROSITE" id="PS51324">
    <property type="entry name" value="ERV_ALR"/>
    <property type="match status" value="1"/>
</dbReference>
<keyword evidence="5" id="KW-0560">Oxidoreductase</keyword>
<dbReference type="SUPFAM" id="SSF69000">
    <property type="entry name" value="FAD-dependent thiol oxidase"/>
    <property type="match status" value="1"/>
</dbReference>